<keyword evidence="1" id="KW-0732">Signal</keyword>
<organism evidence="2 3">
    <name type="scientific">Nocardioides koreensis</name>
    <dbReference type="NCBI Taxonomy" id="433651"/>
    <lineage>
        <taxon>Bacteria</taxon>
        <taxon>Bacillati</taxon>
        <taxon>Actinomycetota</taxon>
        <taxon>Actinomycetes</taxon>
        <taxon>Propionibacteriales</taxon>
        <taxon>Nocardioidaceae</taxon>
        <taxon>Nocardioides</taxon>
    </lineage>
</organism>
<evidence type="ECO:0000313" key="2">
    <source>
        <dbReference type="EMBL" id="GAA2137247.1"/>
    </source>
</evidence>
<dbReference type="Proteomes" id="UP001501771">
    <property type="component" value="Unassembled WGS sequence"/>
</dbReference>
<proteinExistence type="predicted"/>
<name>A0ABP5KWQ1_9ACTN</name>
<dbReference type="RefSeq" id="WP_344146815.1">
    <property type="nucleotide sequence ID" value="NZ_BAAAQR010000001.1"/>
</dbReference>
<protein>
    <recommendedName>
        <fullName evidence="4">Sugar lactone lactonase YvrE</fullName>
    </recommendedName>
</protein>
<reference evidence="3" key="1">
    <citation type="journal article" date="2019" name="Int. J. Syst. Evol. Microbiol.">
        <title>The Global Catalogue of Microorganisms (GCM) 10K type strain sequencing project: providing services to taxonomists for standard genome sequencing and annotation.</title>
        <authorList>
            <consortium name="The Broad Institute Genomics Platform"/>
            <consortium name="The Broad Institute Genome Sequencing Center for Infectious Disease"/>
            <person name="Wu L."/>
            <person name="Ma J."/>
        </authorList>
    </citation>
    <scope>NUCLEOTIDE SEQUENCE [LARGE SCALE GENOMIC DNA]</scope>
    <source>
        <strain evidence="3">JCM 16022</strain>
    </source>
</reference>
<keyword evidence="3" id="KW-1185">Reference proteome</keyword>
<feature type="chain" id="PRO_5045710509" description="Sugar lactone lactonase YvrE" evidence="1">
    <location>
        <begin position="22"/>
        <end position="363"/>
    </location>
</feature>
<evidence type="ECO:0000313" key="3">
    <source>
        <dbReference type="Proteomes" id="UP001501771"/>
    </source>
</evidence>
<dbReference type="SUPFAM" id="SSF63829">
    <property type="entry name" value="Calcium-dependent phosphotriesterase"/>
    <property type="match status" value="1"/>
</dbReference>
<evidence type="ECO:0000256" key="1">
    <source>
        <dbReference type="SAM" id="SignalP"/>
    </source>
</evidence>
<comment type="caution">
    <text evidence="2">The sequence shown here is derived from an EMBL/GenBank/DDBJ whole genome shotgun (WGS) entry which is preliminary data.</text>
</comment>
<feature type="signal peptide" evidence="1">
    <location>
        <begin position="1"/>
        <end position="21"/>
    </location>
</feature>
<sequence>MKRLLAALAAVVLLAPAPAGAAPAREKWDTRVFAHVQAPGYPAYVFSHRNGRVYAGTYTDPQGDRRRSRVFEWSRGGALLRSWTVPGQDLSQDRGVQVANADARGRLVLLEKSTATVRTLDVRTGRFRTWATLPDLPTCAPGTTGPDCSPNAVDYPAIPNYATWGPGGALYVSDYGQAVIWKLPRGSVQPRVWFASAQLDGSEFGTAGLVYRPGRRDLLITQQSTATDGSVPTDGKLYRLPIRRSGRPGPLSTLWTSSPGDLPDGFGIARSGHVYVANAGLSNQLVELGADGHEIARFPAVPGTGENGSAIPFDTPSSATFLGTRVLVANQSFFGDTSHHAVLDVAVRERARAPYLPSNAFWR</sequence>
<accession>A0ABP5KWQ1</accession>
<evidence type="ECO:0008006" key="4">
    <source>
        <dbReference type="Google" id="ProtNLM"/>
    </source>
</evidence>
<dbReference type="InterPro" id="IPR011042">
    <property type="entry name" value="6-blade_b-propeller_TolB-like"/>
</dbReference>
<dbReference type="Gene3D" id="2.120.10.30">
    <property type="entry name" value="TolB, C-terminal domain"/>
    <property type="match status" value="1"/>
</dbReference>
<gene>
    <name evidence="2" type="ORF">GCM10009844_04140</name>
</gene>
<dbReference type="EMBL" id="BAAAQR010000001">
    <property type="protein sequence ID" value="GAA2137247.1"/>
    <property type="molecule type" value="Genomic_DNA"/>
</dbReference>